<accession>A0ABD0JNU5</accession>
<dbReference type="AlphaFoldDB" id="A0ABD0JNU5"/>
<evidence type="ECO:0000313" key="2">
    <source>
        <dbReference type="Proteomes" id="UP001519460"/>
    </source>
</evidence>
<keyword evidence="2" id="KW-1185">Reference proteome</keyword>
<proteinExistence type="predicted"/>
<reference evidence="1 2" key="1">
    <citation type="journal article" date="2023" name="Sci. Data">
        <title>Genome assembly of the Korean intertidal mud-creeper Batillaria attramentaria.</title>
        <authorList>
            <person name="Patra A.K."/>
            <person name="Ho P.T."/>
            <person name="Jun S."/>
            <person name="Lee S.J."/>
            <person name="Kim Y."/>
            <person name="Won Y.J."/>
        </authorList>
    </citation>
    <scope>NUCLEOTIDE SEQUENCE [LARGE SCALE GENOMIC DNA]</scope>
    <source>
        <strain evidence="1">Wonlab-2016</strain>
    </source>
</reference>
<sequence length="76" mass="8333">AFIICGNYIQHKETYNTRSNENVAYTPIAIGNSTEGHSLRGSCPFFPATYGGYEPESAGVIGRQIAPLIAWRGLER</sequence>
<organism evidence="1 2">
    <name type="scientific">Batillaria attramentaria</name>
    <dbReference type="NCBI Taxonomy" id="370345"/>
    <lineage>
        <taxon>Eukaryota</taxon>
        <taxon>Metazoa</taxon>
        <taxon>Spiralia</taxon>
        <taxon>Lophotrochozoa</taxon>
        <taxon>Mollusca</taxon>
        <taxon>Gastropoda</taxon>
        <taxon>Caenogastropoda</taxon>
        <taxon>Sorbeoconcha</taxon>
        <taxon>Cerithioidea</taxon>
        <taxon>Batillariidae</taxon>
        <taxon>Batillaria</taxon>
    </lineage>
</organism>
<protein>
    <submittedName>
        <fullName evidence="1">Uncharacterized protein</fullName>
    </submittedName>
</protein>
<feature type="non-terminal residue" evidence="1">
    <location>
        <position position="76"/>
    </location>
</feature>
<dbReference type="Proteomes" id="UP001519460">
    <property type="component" value="Unassembled WGS sequence"/>
</dbReference>
<gene>
    <name evidence="1" type="ORF">BaRGS_00032306</name>
</gene>
<dbReference type="EMBL" id="JACVVK020000375">
    <property type="protein sequence ID" value="KAK7476471.1"/>
    <property type="molecule type" value="Genomic_DNA"/>
</dbReference>
<name>A0ABD0JNU5_9CAEN</name>
<evidence type="ECO:0000313" key="1">
    <source>
        <dbReference type="EMBL" id="KAK7476471.1"/>
    </source>
</evidence>
<feature type="non-terminal residue" evidence="1">
    <location>
        <position position="1"/>
    </location>
</feature>
<comment type="caution">
    <text evidence="1">The sequence shown here is derived from an EMBL/GenBank/DDBJ whole genome shotgun (WGS) entry which is preliminary data.</text>
</comment>